<evidence type="ECO:0000259" key="2">
    <source>
        <dbReference type="Pfam" id="PF20780"/>
    </source>
</evidence>
<evidence type="ECO:0000313" key="6">
    <source>
        <dbReference type="EMBL" id="KAB6474637.1"/>
    </source>
</evidence>
<dbReference type="Proteomes" id="UP000468344">
    <property type="component" value="Unassembled WGS sequence"/>
</dbReference>
<accession>A0A6I0ZCK8</accession>
<dbReference type="Pfam" id="PF20782">
    <property type="entry name" value="TssR_VWA"/>
    <property type="match status" value="1"/>
</dbReference>
<dbReference type="EMBL" id="WDBY01000037">
    <property type="protein sequence ID" value="KAB6474637.1"/>
    <property type="molecule type" value="Genomic_DNA"/>
</dbReference>
<sequence>MERTTSTWGVYILALSFSLAFTACGPVNRFTRVKRIPREYAMNYCGTDIKASRSIWSGKAPWVVFSDQLDNFSYRKPTGKNVYKELKFMEPYLVIKEKGDWLKVVKYCPDIIKDGKLVNRKQAQYYGWINKSDLLLTQSSITDLATGLKNKMVTVLADSTVIAVPDKYFKNDSIRVFQDTDFMQDYKKVAMHTIVYPLKESDNGDKTLIAIKSYISPDSVATETLGWIDNALIRNIGQQLHVDINTLPSDRILFKDRYEMDTVTYGKESLQESEVLEHNEKALLYSPIVSFKHSNSFSSFRTGAFFPLTDYRNSYILNVDGNPITYKQFKGIEKQLKQINILFVMEDDNEVARQYPGIINVIQGLQSRFSHPQSEFTYKFGAVLPTKGHVGNHVETIALTSDYMELLNALSDRVDTANKLSRNSTNHNWKSLRKAINMLENHKNETNVIILIGETGSGSEWAETALVNKLADYNCRLLGFQLHSGRPDKYTNFVLQVENMIDSYAKQIAVSKREKIVYADQLRTMNEYNEVKRNIYCLDFPNRSMTQGWVVFPSKDESMPFEGLTSSVDSLIKQVENDNRLVASSLRKAFTETGNFRNRIDSTFIQFHRMNKPSTELITHSLKSVSPLYFIPAQTVQIPDSLSSSVDYKLLLSDAEFKKLKNFISLLAGFYVDYKYDKNQQKGHKNQICGCPDDVWLLKNITTTERMDSIFNNEYASTRSVRRKLRKLYYKNINTGKVHRLKRREMKQLSLADAHHLIITCPTDNQFLKSYKIAELKRRKELSDETLDMLIDYFKEKKKKLEQAAGNTFKSNGQTYYWISRDMLP</sequence>
<dbReference type="InterPro" id="IPR049358">
    <property type="entry name" value="T6SS_TssR-like_C"/>
</dbReference>
<feature type="domain" description="Type VI secretion system TssR-like second" evidence="2">
    <location>
        <begin position="150"/>
        <end position="234"/>
    </location>
</feature>
<dbReference type="Proteomes" id="UP000483142">
    <property type="component" value="Unassembled WGS sequence"/>
</dbReference>
<dbReference type="AlphaFoldDB" id="A0A6I0ZCK8"/>
<dbReference type="InterPro" id="IPR049359">
    <property type="entry name" value="T6SS_TssR-like_dom_2"/>
</dbReference>
<comment type="caution">
    <text evidence="6">The sequence shown here is derived from an EMBL/GenBank/DDBJ whole genome shotgun (WGS) entry which is preliminary data.</text>
</comment>
<dbReference type="Pfam" id="PF20780">
    <property type="entry name" value="TssR_M"/>
    <property type="match status" value="1"/>
</dbReference>
<dbReference type="PROSITE" id="PS51257">
    <property type="entry name" value="PROKAR_LIPOPROTEIN"/>
    <property type="match status" value="1"/>
</dbReference>
<feature type="domain" description="Type VI secretion system TssR-like VWA" evidence="4">
    <location>
        <begin position="294"/>
        <end position="592"/>
    </location>
</feature>
<evidence type="ECO:0000259" key="4">
    <source>
        <dbReference type="Pfam" id="PF20782"/>
    </source>
</evidence>
<gene>
    <name evidence="6" type="ORF">GAZ06_16255</name>
    <name evidence="5" type="ORF">GAZ09_15285</name>
</gene>
<reference evidence="7 8" key="1">
    <citation type="journal article" date="2019" name="Nat. Med.">
        <title>A library of human gut bacterial isolates paired with longitudinal multiomics data enables mechanistic microbiome research.</title>
        <authorList>
            <person name="Poyet M."/>
            <person name="Groussin M."/>
            <person name="Gibbons S.M."/>
            <person name="Avila-Pacheco J."/>
            <person name="Jiang X."/>
            <person name="Kearney S.M."/>
            <person name="Perrotta A.R."/>
            <person name="Berdy B."/>
            <person name="Zhao S."/>
            <person name="Lieberman T.D."/>
            <person name="Swanson P.K."/>
            <person name="Smith M."/>
            <person name="Roesemann S."/>
            <person name="Alexander J.E."/>
            <person name="Rich S.A."/>
            <person name="Livny J."/>
            <person name="Vlamakis H."/>
            <person name="Clish C."/>
            <person name="Bullock K."/>
            <person name="Deik A."/>
            <person name="Scott J."/>
            <person name="Pierce K.A."/>
            <person name="Xavier R.J."/>
            <person name="Alm E.J."/>
        </authorList>
    </citation>
    <scope>NUCLEOTIDE SEQUENCE [LARGE SCALE GENOMIC DNA]</scope>
    <source>
        <strain evidence="6 7">BIOML-A140</strain>
        <strain evidence="5 8">BIOML-A141</strain>
    </source>
</reference>
<proteinExistence type="predicted"/>
<dbReference type="Pfam" id="PF20781">
    <property type="entry name" value="TssR_C"/>
    <property type="match status" value="1"/>
</dbReference>
<evidence type="ECO:0000259" key="1">
    <source>
        <dbReference type="Pfam" id="PF17643"/>
    </source>
</evidence>
<dbReference type="InterPro" id="IPR049360">
    <property type="entry name" value="T6SS_TssR-like_VWA"/>
</dbReference>
<feature type="domain" description="Type VI secretion system TssR-like C-terminal" evidence="3">
    <location>
        <begin position="647"/>
        <end position="825"/>
    </location>
</feature>
<protein>
    <submittedName>
        <fullName evidence="6">Uncharacterized protein</fullName>
    </submittedName>
</protein>
<evidence type="ECO:0000313" key="8">
    <source>
        <dbReference type="Proteomes" id="UP000483142"/>
    </source>
</evidence>
<dbReference type="EMBL" id="WDBZ01000033">
    <property type="protein sequence ID" value="KAB6450518.1"/>
    <property type="molecule type" value="Genomic_DNA"/>
</dbReference>
<dbReference type="Pfam" id="PF17643">
    <property type="entry name" value="TssR"/>
    <property type="match status" value="1"/>
</dbReference>
<organism evidence="6 7">
    <name type="scientific">Phocaeicola vulgatus</name>
    <name type="common">Bacteroides vulgatus</name>
    <dbReference type="NCBI Taxonomy" id="821"/>
    <lineage>
        <taxon>Bacteria</taxon>
        <taxon>Pseudomonadati</taxon>
        <taxon>Bacteroidota</taxon>
        <taxon>Bacteroidia</taxon>
        <taxon>Bacteroidales</taxon>
        <taxon>Bacteroidaceae</taxon>
        <taxon>Phocaeicola</taxon>
    </lineage>
</organism>
<feature type="domain" description="Type VI secretion system TssR-like N-terminal barrel" evidence="1">
    <location>
        <begin position="34"/>
        <end position="136"/>
    </location>
</feature>
<name>A0A6I0ZCK8_PHOVU</name>
<evidence type="ECO:0000313" key="7">
    <source>
        <dbReference type="Proteomes" id="UP000468344"/>
    </source>
</evidence>
<dbReference type="InterPro" id="IPR040530">
    <property type="entry name" value="T6SS_TssR-like_N"/>
</dbReference>
<evidence type="ECO:0000259" key="3">
    <source>
        <dbReference type="Pfam" id="PF20781"/>
    </source>
</evidence>
<evidence type="ECO:0000313" key="5">
    <source>
        <dbReference type="EMBL" id="KAB6450518.1"/>
    </source>
</evidence>